<dbReference type="AlphaFoldDB" id="I3R7B3"/>
<dbReference type="EMBL" id="AOLO01000011">
    <property type="protein sequence ID" value="ELZ99669.1"/>
    <property type="molecule type" value="Genomic_DNA"/>
</dbReference>
<reference evidence="2" key="1">
    <citation type="journal article" date="2012" name="Appl. Environ. Microbiol.">
        <title>Identification of the haloarchaeal phasin (PhaP) that functions in polyhydroxyalkanoate accumulation and granule formation in Haloferax mediterranei.</title>
        <authorList>
            <person name="Cai S."/>
            <person name="Cai L."/>
            <person name="Liu H."/>
            <person name="Liu X."/>
            <person name="Han J."/>
            <person name="Zhou J."/>
            <person name="Xiang H."/>
        </authorList>
    </citation>
    <scope>NUCLEOTIDE SEQUENCE</scope>
    <source>
        <strain evidence="2">CGMCC 1.2087</strain>
    </source>
</reference>
<reference evidence="3 8" key="4">
    <citation type="submission" date="2014-04" db="EMBL/GenBank/DDBJ databases">
        <title>Transcriptional profiles of Haloferax mediterranei on the basis of nitrogen availability.</title>
        <authorList>
            <person name="Bautista V."/>
        </authorList>
    </citation>
    <scope>NUCLEOTIDE SEQUENCE [LARGE SCALE GENOMIC DNA]</scope>
    <source>
        <strain evidence="3">ATCC 33500</strain>
        <strain evidence="8">ATCC 33500 / DSM 1411 / JCM 8866 / NBRC 14739 / NCIMB 2177 / R-4</strain>
    </source>
</reference>
<accession>I3R7B3</accession>
<evidence type="ECO:0000313" key="5">
    <source>
        <dbReference type="EMBL" id="QCQ76440.1"/>
    </source>
</evidence>
<evidence type="ECO:0000313" key="8">
    <source>
        <dbReference type="Proteomes" id="UP000027075"/>
    </source>
</evidence>
<keyword evidence="7" id="KW-1185">Reference proteome</keyword>
<dbReference type="RefSeq" id="WP_004059864.1">
    <property type="nucleotide sequence ID" value="NC_017941.2"/>
</dbReference>
<evidence type="ECO:0000259" key="1">
    <source>
        <dbReference type="Pfam" id="PF26408"/>
    </source>
</evidence>
<evidence type="ECO:0000313" key="2">
    <source>
        <dbReference type="EMBL" id="AFK20123.1"/>
    </source>
</evidence>
<reference evidence="4 7" key="3">
    <citation type="journal article" date="2014" name="PLoS Genet.">
        <title>Phylogenetically driven sequencing of extremely halophilic archaea reveals strategies for static and dynamic osmo-response.</title>
        <authorList>
            <person name="Becker E.A."/>
            <person name="Seitzer P.M."/>
            <person name="Tritt A."/>
            <person name="Larsen D."/>
            <person name="Krusor M."/>
            <person name="Yao A.I."/>
            <person name="Wu D."/>
            <person name="Madern D."/>
            <person name="Eisen J.A."/>
            <person name="Darling A.E."/>
            <person name="Facciotti M.T."/>
        </authorList>
    </citation>
    <scope>NUCLEOTIDE SEQUENCE [LARGE SCALE GENOMIC DNA]</scope>
    <source>
        <strain evidence="4">ATCC 33500</strain>
        <strain evidence="7">ATCC 33500 / DSM 1411 / JCM 8866 / NBRC 14739 / NCIMB 2177 / R-4</strain>
    </source>
</reference>
<dbReference type="Proteomes" id="UP000006469">
    <property type="component" value="Chromosome"/>
</dbReference>
<sequence>MNDVIRNFSSEPPDFERRKAILFCQTCGRAAHIDEWPVQTTDDHTRRIDCPDCGEVVWNGLESDEAEAADRLPTPTA</sequence>
<reference evidence="2 6" key="2">
    <citation type="journal article" date="2012" name="J. Bacteriol.">
        <title>Complete genome sequence of the metabolically versatile halophilic archaeon Haloferax mediterranei, a poly(3-hydroxybutyrate-co-3-hydroxyvalerate) producer.</title>
        <authorList>
            <person name="Han J."/>
            <person name="Zhang F."/>
            <person name="Hou J."/>
            <person name="Liu X."/>
            <person name="Li M."/>
            <person name="Liu H."/>
            <person name="Cai L."/>
            <person name="Zhang B."/>
            <person name="Chen Y."/>
            <person name="Zhou J."/>
            <person name="Hu S."/>
            <person name="Xiang H."/>
        </authorList>
    </citation>
    <scope>NUCLEOTIDE SEQUENCE [LARGE SCALE GENOMIC DNA]</scope>
    <source>
        <strain evidence="6">ATCC 33500 / DSM 1411 / JCM 8866 / NBRC 14739 / NCIMB 2177 / R-4</strain>
        <strain evidence="2">CGMCC 1.2087</strain>
    </source>
</reference>
<proteinExistence type="predicted"/>
<evidence type="ECO:0000313" key="7">
    <source>
        <dbReference type="Proteomes" id="UP000011603"/>
    </source>
</evidence>
<protein>
    <recommendedName>
        <fullName evidence="1">DUF8106 domain-containing protein</fullName>
    </recommendedName>
</protein>
<dbReference type="EMBL" id="CP007551">
    <property type="protein sequence ID" value="AHZ23495.1"/>
    <property type="molecule type" value="Genomic_DNA"/>
</dbReference>
<dbReference type="Proteomes" id="UP000027075">
    <property type="component" value="Chromosome"/>
</dbReference>
<dbReference type="STRING" id="523841.HFX_2438"/>
<gene>
    <name evidence="2" type="ordered locus">HFX_2438</name>
    <name evidence="3" type="ORF">BM92_12975</name>
    <name evidence="4" type="ORF">C439_13984</name>
    <name evidence="5" type="ORF">E6P09_14605</name>
</gene>
<dbReference type="PaxDb" id="523841-HFX_2438"/>
<dbReference type="EMBL" id="CP001868">
    <property type="protein sequence ID" value="AFK20123.1"/>
    <property type="molecule type" value="Genomic_DNA"/>
</dbReference>
<evidence type="ECO:0000313" key="6">
    <source>
        <dbReference type="Proteomes" id="UP000006469"/>
    </source>
</evidence>
<dbReference type="HOGENOM" id="CLU_2645813_0_0_2"/>
<dbReference type="Proteomes" id="UP000299011">
    <property type="component" value="Chromosome"/>
</dbReference>
<evidence type="ECO:0000313" key="9">
    <source>
        <dbReference type="Proteomes" id="UP000299011"/>
    </source>
</evidence>
<reference evidence="2" key="5">
    <citation type="submission" date="2014-05" db="EMBL/GenBank/DDBJ databases">
        <authorList>
            <person name="Wang L."/>
            <person name="Yang H."/>
            <person name="Xiang H."/>
        </authorList>
    </citation>
    <scope>NUCLEOTIDE SEQUENCE</scope>
    <source>
        <strain evidence="2">CGMCC 1.2087</strain>
    </source>
</reference>
<evidence type="ECO:0000313" key="4">
    <source>
        <dbReference type="EMBL" id="ELZ99669.1"/>
    </source>
</evidence>
<dbReference type="PATRIC" id="fig|523841.21.peg.2824"/>
<dbReference type="KEGG" id="hme:HFX_2438"/>
<dbReference type="eggNOG" id="arCOG07555">
    <property type="taxonomic scope" value="Archaea"/>
</dbReference>
<dbReference type="GeneID" id="40157672"/>
<dbReference type="InterPro" id="IPR058419">
    <property type="entry name" value="DUF8106"/>
</dbReference>
<evidence type="ECO:0000313" key="3">
    <source>
        <dbReference type="EMBL" id="AHZ23495.1"/>
    </source>
</evidence>
<feature type="domain" description="DUF8106" evidence="1">
    <location>
        <begin position="18"/>
        <end position="57"/>
    </location>
</feature>
<dbReference type="Proteomes" id="UP000011603">
    <property type="component" value="Unassembled WGS sequence"/>
</dbReference>
<organism evidence="2 6">
    <name type="scientific">Haloferax mediterranei (strain ATCC 33500 / DSM 1411 / JCM 8866 / NBRC 14739 / NCIMB 2177 / R-4)</name>
    <name type="common">Halobacterium mediterranei</name>
    <dbReference type="NCBI Taxonomy" id="523841"/>
    <lineage>
        <taxon>Archaea</taxon>
        <taxon>Methanobacteriati</taxon>
        <taxon>Methanobacteriota</taxon>
        <taxon>Stenosarchaea group</taxon>
        <taxon>Halobacteria</taxon>
        <taxon>Halobacteriales</taxon>
        <taxon>Haloferacaceae</taxon>
        <taxon>Haloferax</taxon>
    </lineage>
</organism>
<name>I3R7B3_HALMT</name>
<dbReference type="OrthoDB" id="209680at2157"/>
<dbReference type="EMBL" id="CP039139">
    <property type="protein sequence ID" value="QCQ76440.1"/>
    <property type="molecule type" value="Genomic_DNA"/>
</dbReference>
<dbReference type="Pfam" id="PF26408">
    <property type="entry name" value="DUF8106"/>
    <property type="match status" value="1"/>
</dbReference>
<reference evidence="5 9" key="6">
    <citation type="submission" date="2019-04" db="EMBL/GenBank/DDBJ databases">
        <title>Methylomes of two halophilic Archaea, Haloarcula marismortui and Haloferax mediterranei.</title>
        <authorList>
            <person name="DasSarma S."/>
            <person name="DasSarma P."/>
            <person name="DasSarma S."/>
            <person name="Fomenkov A."/>
            <person name="Vincze T."/>
            <person name="Anton B.P."/>
            <person name="Roberts R.J."/>
        </authorList>
    </citation>
    <scope>NUCLEOTIDE SEQUENCE [LARGE SCALE GENOMIC DNA]</scope>
    <source>
        <strain evidence="5">ATCC 33500</strain>
        <strain evidence="9">ATCC 33500 / DSM 1411 / JCM 8866 / NBRC 14739 / NCIMB 2177 / R-4</strain>
    </source>
</reference>